<sequence>MSYDREPIRVNRILSRKPGIAGIPADVFIIALGLDLLLYLFLIQIFNLGWQVFALAVVVVDGTWIALTLKGVWQFVGLWFKPPRYIRANLPYRSPLPPAEDPDVRTS</sequence>
<keyword evidence="1" id="KW-0472">Membrane</keyword>
<organism evidence="2 3">
    <name type="scientific">Chamaesiphon minutus (strain ATCC 27169 / PCC 6605)</name>
    <dbReference type="NCBI Taxonomy" id="1173020"/>
    <lineage>
        <taxon>Bacteria</taxon>
        <taxon>Bacillati</taxon>
        <taxon>Cyanobacteriota</taxon>
        <taxon>Cyanophyceae</taxon>
        <taxon>Gomontiellales</taxon>
        <taxon>Chamaesiphonaceae</taxon>
        <taxon>Chamaesiphon</taxon>
    </lineage>
</organism>
<dbReference type="HOGENOM" id="CLU_2205329_0_0_3"/>
<dbReference type="EMBL" id="CP003601">
    <property type="protein sequence ID" value="AFY97131.1"/>
    <property type="molecule type" value="Genomic_DNA"/>
</dbReference>
<evidence type="ECO:0008006" key="4">
    <source>
        <dbReference type="Google" id="ProtNLM"/>
    </source>
</evidence>
<name>K9URN3_CHAP6</name>
<protein>
    <recommendedName>
        <fullName evidence="4">Type IV secretory pathway, VirB3-like protein</fullName>
    </recommendedName>
</protein>
<evidence type="ECO:0000256" key="1">
    <source>
        <dbReference type="SAM" id="Phobius"/>
    </source>
</evidence>
<accession>K9URN3</accession>
<gene>
    <name evidence="2" type="ORF">Cha6605_6307</name>
</gene>
<evidence type="ECO:0000313" key="2">
    <source>
        <dbReference type="EMBL" id="AFY97131.1"/>
    </source>
</evidence>
<dbReference type="AlphaFoldDB" id="K9URN3"/>
<reference evidence="2 3" key="1">
    <citation type="submission" date="2012-05" db="EMBL/GenBank/DDBJ databases">
        <title>Noncontiguous Finished plasmid 1 of genome of Chamaesiphon sp. PCC 6605.</title>
        <authorList>
            <consortium name="US DOE Joint Genome Institute"/>
            <person name="Gugger M."/>
            <person name="Coursin T."/>
            <person name="Rippka R."/>
            <person name="Tandeau De Marsac N."/>
            <person name="Huntemann M."/>
            <person name="Wei C.-L."/>
            <person name="Han J."/>
            <person name="Detter J.C."/>
            <person name="Han C."/>
            <person name="Tapia R."/>
            <person name="Chen A."/>
            <person name="Kyrpides N."/>
            <person name="Mavromatis K."/>
            <person name="Markowitz V."/>
            <person name="Szeto E."/>
            <person name="Ivanova N."/>
            <person name="Pagani I."/>
            <person name="Pati A."/>
            <person name="Goodwin L."/>
            <person name="Nordberg H.P."/>
            <person name="Cantor M.N."/>
            <person name="Hua S.X."/>
            <person name="Woyke T."/>
            <person name="Kerfeld C.A."/>
        </authorList>
    </citation>
    <scope>NUCLEOTIDE SEQUENCE [LARGE SCALE GENOMIC DNA]</scope>
    <source>
        <strain evidence="3">ATCC 27169 / PCC 6605</strain>
        <plasmid evidence="3">Plasmid pCHA6605.01</plasmid>
    </source>
</reference>
<evidence type="ECO:0000313" key="3">
    <source>
        <dbReference type="Proteomes" id="UP000010366"/>
    </source>
</evidence>
<keyword evidence="3" id="KW-1185">Reference proteome</keyword>
<dbReference type="RefSeq" id="WP_015329015.1">
    <property type="nucleotide sequence ID" value="NC_020053.1"/>
</dbReference>
<proteinExistence type="predicted"/>
<feature type="transmembrane region" description="Helical" evidence="1">
    <location>
        <begin position="21"/>
        <end position="46"/>
    </location>
</feature>
<keyword evidence="1" id="KW-1133">Transmembrane helix</keyword>
<dbReference type="OrthoDB" id="9847231at2"/>
<dbReference type="KEGG" id="cmp:Cha6605_6307"/>
<keyword evidence="2" id="KW-0614">Plasmid</keyword>
<feature type="transmembrane region" description="Helical" evidence="1">
    <location>
        <begin position="52"/>
        <end position="80"/>
    </location>
</feature>
<keyword evidence="1" id="KW-0812">Transmembrane</keyword>
<geneLocation type="plasmid" evidence="2 3">
    <name>pCHA6605.01</name>
</geneLocation>
<dbReference type="Proteomes" id="UP000010366">
    <property type="component" value="Plasmid pCHA6605.01"/>
</dbReference>